<dbReference type="Gene3D" id="3.40.50.1110">
    <property type="entry name" value="SGNH hydrolase"/>
    <property type="match status" value="1"/>
</dbReference>
<accession>A0A7X2NGB5</accession>
<organism evidence="1 2">
    <name type="scientific">Pseudoramibacter porci</name>
    <dbReference type="NCBI Taxonomy" id="2606631"/>
    <lineage>
        <taxon>Bacteria</taxon>
        <taxon>Bacillati</taxon>
        <taxon>Bacillota</taxon>
        <taxon>Clostridia</taxon>
        <taxon>Eubacteriales</taxon>
        <taxon>Eubacteriaceae</taxon>
        <taxon>Pseudoramibacter</taxon>
    </lineage>
</organism>
<dbReference type="Proteomes" id="UP000461754">
    <property type="component" value="Unassembled WGS sequence"/>
</dbReference>
<dbReference type="AlphaFoldDB" id="A0A7X2NGB5"/>
<reference evidence="1 2" key="1">
    <citation type="submission" date="2019-08" db="EMBL/GenBank/DDBJ databases">
        <title>In-depth cultivation of the pig gut microbiome towards novel bacterial diversity and tailored functional studies.</title>
        <authorList>
            <person name="Wylensek D."/>
            <person name="Hitch T.C.A."/>
            <person name="Clavel T."/>
        </authorList>
    </citation>
    <scope>NUCLEOTIDE SEQUENCE [LARGE SCALE GENOMIC DNA]</scope>
    <source>
        <strain evidence="1 2">RF-744-FAT-4</strain>
    </source>
</reference>
<sequence>MQNSKWMGFVAGLLILLTVFSAVSVRVSADNLSSYSARRNSIVRDFESQKKHTVDVAVLGDSESYTSVDTMRLWQKRGIAAFVLGQPGAQVSEMARMVERIYDDQRPKVVLVETNMLFRKVNMVNGAENQFGQKISDIFPIFQNHDFWKALFIKGYEVQKYNGFRVLGRAFPDADVSGYMKPDRRVKAIPEFNQMMMARIVRTCQDGGSRVVLYSAPSTKNYSTAKHNALVRYAKELGVAYIDLNTRIGRTAIDWNTDTYDGGDHLNYYGAVKATDALAQELDAYRLPDHRQDQKYDYYGKLYRLYAGRVKRLDGQQKRV</sequence>
<proteinExistence type="predicted"/>
<evidence type="ECO:0000313" key="1">
    <source>
        <dbReference type="EMBL" id="MSS20104.1"/>
    </source>
</evidence>
<dbReference type="EMBL" id="VUMO01000008">
    <property type="protein sequence ID" value="MSS20104.1"/>
    <property type="molecule type" value="Genomic_DNA"/>
</dbReference>
<name>A0A7X2NGB5_9FIRM</name>
<dbReference type="SUPFAM" id="SSF52266">
    <property type="entry name" value="SGNH hydrolase"/>
    <property type="match status" value="1"/>
</dbReference>
<evidence type="ECO:0008006" key="3">
    <source>
        <dbReference type="Google" id="ProtNLM"/>
    </source>
</evidence>
<evidence type="ECO:0000313" key="2">
    <source>
        <dbReference type="Proteomes" id="UP000461754"/>
    </source>
</evidence>
<dbReference type="InterPro" id="IPR036514">
    <property type="entry name" value="SGNH_hydro_sf"/>
</dbReference>
<keyword evidence="2" id="KW-1185">Reference proteome</keyword>
<protein>
    <recommendedName>
        <fullName evidence="3">SGNH/GDSL hydrolase family protein</fullName>
    </recommendedName>
</protein>
<dbReference type="RefSeq" id="WP_154576487.1">
    <property type="nucleotide sequence ID" value="NZ_VUMO01000008.1"/>
</dbReference>
<gene>
    <name evidence="1" type="ORF">FYJ52_06800</name>
</gene>
<comment type="caution">
    <text evidence="1">The sequence shown here is derived from an EMBL/GenBank/DDBJ whole genome shotgun (WGS) entry which is preliminary data.</text>
</comment>